<dbReference type="InParanoid" id="E3JD81"/>
<dbReference type="SUPFAM" id="SSF51735">
    <property type="entry name" value="NAD(P)-binding Rossmann-fold domains"/>
    <property type="match status" value="1"/>
</dbReference>
<dbReference type="Pfam" id="PF13561">
    <property type="entry name" value="adh_short_C2"/>
    <property type="match status" value="1"/>
</dbReference>
<dbReference type="Gene3D" id="3.40.50.720">
    <property type="entry name" value="NAD(P)-binding Rossmann-like Domain"/>
    <property type="match status" value="1"/>
</dbReference>
<evidence type="ECO:0000313" key="4">
    <source>
        <dbReference type="Proteomes" id="UP000002484"/>
    </source>
</evidence>
<proteinExistence type="inferred from homology"/>
<dbReference type="AlphaFoldDB" id="E3JD81"/>
<comment type="similarity">
    <text evidence="1">Belongs to the short-chain dehydrogenases/reductases (SDR) family.</text>
</comment>
<dbReference type="FunFam" id="3.40.50.720:FF:000084">
    <property type="entry name" value="Short-chain dehydrogenase reductase"/>
    <property type="match status" value="1"/>
</dbReference>
<organism evidence="3 4">
    <name type="scientific">Pseudofrankia inefficax (strain DSM 45817 / CECT 9037 / DDB 130130 / EuI1c)</name>
    <name type="common">Frankia inefficax</name>
    <dbReference type="NCBI Taxonomy" id="298654"/>
    <lineage>
        <taxon>Bacteria</taxon>
        <taxon>Bacillati</taxon>
        <taxon>Actinomycetota</taxon>
        <taxon>Actinomycetes</taxon>
        <taxon>Frankiales</taxon>
        <taxon>Frankiaceae</taxon>
        <taxon>Pseudofrankia</taxon>
    </lineage>
</organism>
<evidence type="ECO:0000313" key="3">
    <source>
        <dbReference type="EMBL" id="ADP82365.1"/>
    </source>
</evidence>
<dbReference type="PANTHER" id="PTHR24321:SF8">
    <property type="entry name" value="ESTRADIOL 17-BETA-DEHYDROGENASE 8-RELATED"/>
    <property type="match status" value="1"/>
</dbReference>
<dbReference type="PANTHER" id="PTHR24321">
    <property type="entry name" value="DEHYDROGENASES, SHORT CHAIN"/>
    <property type="match status" value="1"/>
</dbReference>
<sequence>MRLQGKVALVTGGTAGIGAGIVKMFAEQGAAVAFTGRNDLRGEELAASLRADGHAVTYVHADSSIEQDVARAVTTAVETYGPITALVNSAAATDVTASGRDNHVDEIDTADWDYIVRTALNGTMWACKYAVPHLRAAGGGSIVNISASSSLRSLRSRPAYQAAKGGVNVLTRQLAADYGADDIRANAIIVGFIYTGEEGMRRLLADPEYMQVIRGMLVLPRLGEPADIAAAAVYLASDESKYVTGTQITVDGGATGFQPTLPRFNLKSSTSDR</sequence>
<dbReference type="KEGG" id="fri:FraEuI1c_4366"/>
<reference evidence="3 4" key="1">
    <citation type="submission" date="2010-10" db="EMBL/GenBank/DDBJ databases">
        <title>Complete sequence of Frankia sp. EuI1c.</title>
        <authorList>
            <consortium name="US DOE Joint Genome Institute"/>
            <person name="Lucas S."/>
            <person name="Copeland A."/>
            <person name="Lapidus A."/>
            <person name="Cheng J.-F."/>
            <person name="Bruce D."/>
            <person name="Goodwin L."/>
            <person name="Pitluck S."/>
            <person name="Chertkov O."/>
            <person name="Detter J.C."/>
            <person name="Han C."/>
            <person name="Tapia R."/>
            <person name="Land M."/>
            <person name="Hauser L."/>
            <person name="Jeffries C."/>
            <person name="Kyrpides N."/>
            <person name="Ivanova N."/>
            <person name="Mikhailova N."/>
            <person name="Beauchemin N."/>
            <person name="Sen A."/>
            <person name="Sur S.A."/>
            <person name="Gtari M."/>
            <person name="Wall L."/>
            <person name="Tisa L."/>
            <person name="Woyke T."/>
        </authorList>
    </citation>
    <scope>NUCLEOTIDE SEQUENCE [LARGE SCALE GENOMIC DNA]</scope>
    <source>
        <strain evidence="4">DSM 45817 / CECT 9037 / EuI1c</strain>
    </source>
</reference>
<dbReference type="RefSeq" id="WP_013425483.1">
    <property type="nucleotide sequence ID" value="NC_014666.1"/>
</dbReference>
<dbReference type="Proteomes" id="UP000002484">
    <property type="component" value="Chromosome"/>
</dbReference>
<name>E3JD81_PSEI1</name>
<dbReference type="PRINTS" id="PR00080">
    <property type="entry name" value="SDRFAMILY"/>
</dbReference>
<dbReference type="PRINTS" id="PR00081">
    <property type="entry name" value="GDHRDH"/>
</dbReference>
<dbReference type="STRING" id="298654.FraEuI1c_4366"/>
<gene>
    <name evidence="3" type="ordered locus">FraEuI1c_4366</name>
</gene>
<dbReference type="OrthoDB" id="4380821at2"/>
<accession>E3JD81</accession>
<dbReference type="EMBL" id="CP002299">
    <property type="protein sequence ID" value="ADP82365.1"/>
    <property type="molecule type" value="Genomic_DNA"/>
</dbReference>
<evidence type="ECO:0000256" key="2">
    <source>
        <dbReference type="ARBA" id="ARBA00023002"/>
    </source>
</evidence>
<dbReference type="GO" id="GO:0016491">
    <property type="term" value="F:oxidoreductase activity"/>
    <property type="evidence" value="ECO:0007669"/>
    <property type="project" value="UniProtKB-KW"/>
</dbReference>
<protein>
    <submittedName>
        <fullName evidence="3">Short-chain dehydrogenase/reductase SDR</fullName>
    </submittedName>
</protein>
<evidence type="ECO:0000256" key="1">
    <source>
        <dbReference type="ARBA" id="ARBA00006484"/>
    </source>
</evidence>
<dbReference type="HOGENOM" id="CLU_010194_1_0_11"/>
<dbReference type="InterPro" id="IPR036291">
    <property type="entry name" value="NAD(P)-bd_dom_sf"/>
</dbReference>
<keyword evidence="2" id="KW-0560">Oxidoreductase</keyword>
<dbReference type="InterPro" id="IPR002347">
    <property type="entry name" value="SDR_fam"/>
</dbReference>
<dbReference type="eggNOG" id="COG1028">
    <property type="taxonomic scope" value="Bacteria"/>
</dbReference>
<keyword evidence="4" id="KW-1185">Reference proteome</keyword>